<evidence type="ECO:0000256" key="4">
    <source>
        <dbReference type="ARBA" id="ARBA00035255"/>
    </source>
</evidence>
<sequence length="182" mass="19653">MPTPISTPNRPGTRHSSGGADNRRGRPGRSGGRFSDRPKPEFDHQIVNIRRVARVMAGGRRFSFSVVVVIGDRKGRVGVGIGKASDTALAIEKAINDGKKRMIKLKLTKYGSIPHELESKYNSARIIIKPAPGRGLVVGSAVRTVFELAGIKDINAKVISRSKNKLNIARATIDALKTFSAT</sequence>
<evidence type="ECO:0000256" key="6">
    <source>
        <dbReference type="PROSITE-ProRule" id="PRU00268"/>
    </source>
</evidence>
<protein>
    <recommendedName>
        <fullName evidence="4">Small ribosomal subunit protein uS5</fullName>
    </recommendedName>
    <alternativeName>
        <fullName evidence="5">30S ribosomal protein S5</fullName>
    </alternativeName>
</protein>
<evidence type="ECO:0000256" key="2">
    <source>
        <dbReference type="ARBA" id="ARBA00022980"/>
    </source>
</evidence>
<evidence type="ECO:0000256" key="3">
    <source>
        <dbReference type="ARBA" id="ARBA00023274"/>
    </source>
</evidence>
<dbReference type="InterPro" id="IPR000851">
    <property type="entry name" value="Ribosomal_uS5"/>
</dbReference>
<dbReference type="InterPro" id="IPR020568">
    <property type="entry name" value="Ribosomal_Su5_D2-typ_SF"/>
</dbReference>
<dbReference type="Gene3D" id="3.30.230.10">
    <property type="match status" value="1"/>
</dbReference>
<evidence type="ECO:0000259" key="9">
    <source>
        <dbReference type="PROSITE" id="PS50881"/>
    </source>
</evidence>
<dbReference type="Proteomes" id="UP000230906">
    <property type="component" value="Unassembled WGS sequence"/>
</dbReference>
<gene>
    <name evidence="10" type="ORF">COV09_00865</name>
</gene>
<dbReference type="AlphaFoldDB" id="A0A2H0RG46"/>
<dbReference type="Gene3D" id="3.30.160.20">
    <property type="match status" value="1"/>
</dbReference>
<dbReference type="SUPFAM" id="SSF54211">
    <property type="entry name" value="Ribosomal protein S5 domain 2-like"/>
    <property type="match status" value="1"/>
</dbReference>
<dbReference type="EMBL" id="PCYJ01000015">
    <property type="protein sequence ID" value="PIR45531.1"/>
    <property type="molecule type" value="Genomic_DNA"/>
</dbReference>
<name>A0A2H0RG46_9BACT</name>
<evidence type="ECO:0000313" key="10">
    <source>
        <dbReference type="EMBL" id="PIR45531.1"/>
    </source>
</evidence>
<feature type="compositionally biased region" description="Polar residues" evidence="8">
    <location>
        <begin position="1"/>
        <end position="16"/>
    </location>
</feature>
<dbReference type="Pfam" id="PF00333">
    <property type="entry name" value="Ribosomal_S5"/>
    <property type="match status" value="1"/>
</dbReference>
<feature type="region of interest" description="Disordered" evidence="8">
    <location>
        <begin position="1"/>
        <end position="42"/>
    </location>
</feature>
<keyword evidence="2 6" id="KW-0689">Ribosomal protein</keyword>
<dbReference type="PROSITE" id="PS50881">
    <property type="entry name" value="S5_DSRBD"/>
    <property type="match status" value="1"/>
</dbReference>
<reference evidence="10 11" key="1">
    <citation type="submission" date="2017-09" db="EMBL/GenBank/DDBJ databases">
        <title>Depth-based differentiation of microbial function through sediment-hosted aquifers and enrichment of novel symbionts in the deep terrestrial subsurface.</title>
        <authorList>
            <person name="Probst A.J."/>
            <person name="Ladd B."/>
            <person name="Jarett J.K."/>
            <person name="Geller-Mcgrath D.E."/>
            <person name="Sieber C.M."/>
            <person name="Emerson J.B."/>
            <person name="Anantharaman K."/>
            <person name="Thomas B.C."/>
            <person name="Malmstrom R."/>
            <person name="Stieglmeier M."/>
            <person name="Klingl A."/>
            <person name="Woyke T."/>
            <person name="Ryan C.M."/>
            <person name="Banfield J.F."/>
        </authorList>
    </citation>
    <scope>NUCLEOTIDE SEQUENCE [LARGE SCALE GENOMIC DNA]</scope>
    <source>
        <strain evidence="10">CG10_big_fil_rev_8_21_14_0_10_50_13</strain>
    </source>
</reference>
<dbReference type="GO" id="GO:0003735">
    <property type="term" value="F:structural constituent of ribosome"/>
    <property type="evidence" value="ECO:0007669"/>
    <property type="project" value="UniProtKB-UniRule"/>
</dbReference>
<dbReference type="SUPFAM" id="SSF54768">
    <property type="entry name" value="dsRNA-binding domain-like"/>
    <property type="match status" value="1"/>
</dbReference>
<dbReference type="GO" id="GO:0003723">
    <property type="term" value="F:RNA binding"/>
    <property type="evidence" value="ECO:0007669"/>
    <property type="project" value="InterPro"/>
</dbReference>
<dbReference type="PANTHER" id="PTHR48277">
    <property type="entry name" value="MITOCHONDRIAL RIBOSOMAL PROTEIN S5"/>
    <property type="match status" value="1"/>
</dbReference>
<comment type="similarity">
    <text evidence="1 7">Belongs to the universal ribosomal protein uS5 family.</text>
</comment>
<dbReference type="GO" id="GO:1990904">
    <property type="term" value="C:ribonucleoprotein complex"/>
    <property type="evidence" value="ECO:0007669"/>
    <property type="project" value="UniProtKB-UniRule"/>
</dbReference>
<accession>A0A2H0RG46</accession>
<dbReference type="InterPro" id="IPR005324">
    <property type="entry name" value="Ribosomal_uS5_C"/>
</dbReference>
<evidence type="ECO:0000256" key="8">
    <source>
        <dbReference type="SAM" id="MobiDB-lite"/>
    </source>
</evidence>
<dbReference type="InterPro" id="IPR014721">
    <property type="entry name" value="Ribsml_uS5_D2-typ_fold_subgr"/>
</dbReference>
<dbReference type="GO" id="GO:0005840">
    <property type="term" value="C:ribosome"/>
    <property type="evidence" value="ECO:0007669"/>
    <property type="project" value="UniProtKB-KW"/>
</dbReference>
<evidence type="ECO:0000256" key="5">
    <source>
        <dbReference type="ARBA" id="ARBA00035519"/>
    </source>
</evidence>
<dbReference type="Pfam" id="PF03719">
    <property type="entry name" value="Ribosomal_S5_C"/>
    <property type="match status" value="1"/>
</dbReference>
<organism evidence="10 11">
    <name type="scientific">Candidatus Vogelbacteria bacterium CG10_big_fil_rev_8_21_14_0_10_50_13</name>
    <dbReference type="NCBI Taxonomy" id="1975044"/>
    <lineage>
        <taxon>Bacteria</taxon>
        <taxon>Candidatus Vogeliibacteriota</taxon>
    </lineage>
</organism>
<comment type="caution">
    <text evidence="10">The sequence shown here is derived from an EMBL/GenBank/DDBJ whole genome shotgun (WGS) entry which is preliminary data.</text>
</comment>
<dbReference type="FunFam" id="3.30.230.10:FF:000002">
    <property type="entry name" value="30S ribosomal protein S5"/>
    <property type="match status" value="1"/>
</dbReference>
<evidence type="ECO:0000256" key="7">
    <source>
        <dbReference type="RuleBase" id="RU003823"/>
    </source>
</evidence>
<evidence type="ECO:0000313" key="11">
    <source>
        <dbReference type="Proteomes" id="UP000230906"/>
    </source>
</evidence>
<keyword evidence="3 6" id="KW-0687">Ribonucleoprotein</keyword>
<dbReference type="PANTHER" id="PTHR48277:SF1">
    <property type="entry name" value="MITOCHONDRIAL RIBOSOMAL PROTEIN S5"/>
    <property type="match status" value="1"/>
</dbReference>
<feature type="domain" description="S5 DRBM" evidence="9">
    <location>
        <begin position="42"/>
        <end position="105"/>
    </location>
</feature>
<proteinExistence type="inferred from homology"/>
<dbReference type="GO" id="GO:0006412">
    <property type="term" value="P:translation"/>
    <property type="evidence" value="ECO:0007669"/>
    <property type="project" value="InterPro"/>
</dbReference>
<dbReference type="GO" id="GO:0005737">
    <property type="term" value="C:cytoplasm"/>
    <property type="evidence" value="ECO:0007669"/>
    <property type="project" value="UniProtKB-ARBA"/>
</dbReference>
<dbReference type="InterPro" id="IPR013810">
    <property type="entry name" value="Ribosomal_uS5_N"/>
</dbReference>
<evidence type="ECO:0000256" key="1">
    <source>
        <dbReference type="ARBA" id="ARBA00008945"/>
    </source>
</evidence>